<comment type="caution">
    <text evidence="8">The sequence shown here is derived from an EMBL/GenBank/DDBJ whole genome shotgun (WGS) entry which is preliminary data.</text>
</comment>
<dbReference type="CDD" id="cd01106">
    <property type="entry name" value="HTH_TipAL-Mta"/>
    <property type="match status" value="1"/>
</dbReference>
<evidence type="ECO:0000256" key="4">
    <source>
        <dbReference type="ARBA" id="ARBA00023163"/>
    </source>
</evidence>
<dbReference type="PANTHER" id="PTHR30204:SF90">
    <property type="entry name" value="HTH-TYPE TRANSCRIPTIONAL ACTIVATOR MTA"/>
    <property type="match status" value="1"/>
</dbReference>
<keyword evidence="3" id="KW-0010">Activator</keyword>
<keyword evidence="1" id="KW-0805">Transcription regulation</keyword>
<keyword evidence="5" id="KW-0175">Coiled coil</keyword>
<feature type="region of interest" description="Disordered" evidence="6">
    <location>
        <begin position="135"/>
        <end position="188"/>
    </location>
</feature>
<accession>A0ABT8NB22</accession>
<evidence type="ECO:0000313" key="9">
    <source>
        <dbReference type="Proteomes" id="UP001172142"/>
    </source>
</evidence>
<gene>
    <name evidence="8" type="ORF">QWY13_05100</name>
</gene>
<dbReference type="InterPro" id="IPR047057">
    <property type="entry name" value="MerR_fam"/>
</dbReference>
<dbReference type="SUPFAM" id="SSF46955">
    <property type="entry name" value="Putative DNA-binding domain"/>
    <property type="match status" value="1"/>
</dbReference>
<feature type="coiled-coil region" evidence="5">
    <location>
        <begin position="82"/>
        <end position="112"/>
    </location>
</feature>
<dbReference type="InterPro" id="IPR000551">
    <property type="entry name" value="MerR-type_HTH_dom"/>
</dbReference>
<evidence type="ECO:0000256" key="6">
    <source>
        <dbReference type="SAM" id="MobiDB-lite"/>
    </source>
</evidence>
<keyword evidence="4" id="KW-0804">Transcription</keyword>
<keyword evidence="9" id="KW-1185">Reference proteome</keyword>
<dbReference type="InterPro" id="IPR012925">
    <property type="entry name" value="TipAS_dom"/>
</dbReference>
<dbReference type="PANTHER" id="PTHR30204">
    <property type="entry name" value="REDOX-CYCLING DRUG-SENSING TRANSCRIPTIONAL ACTIVATOR SOXR"/>
    <property type="match status" value="1"/>
</dbReference>
<dbReference type="Pfam" id="PF13411">
    <property type="entry name" value="MerR_1"/>
    <property type="match status" value="1"/>
</dbReference>
<keyword evidence="2" id="KW-0238">DNA-binding</keyword>
<dbReference type="Proteomes" id="UP001172142">
    <property type="component" value="Unassembled WGS sequence"/>
</dbReference>
<evidence type="ECO:0000256" key="2">
    <source>
        <dbReference type="ARBA" id="ARBA00023125"/>
    </source>
</evidence>
<dbReference type="InterPro" id="IPR009061">
    <property type="entry name" value="DNA-bd_dom_put_sf"/>
</dbReference>
<proteinExistence type="predicted"/>
<dbReference type="SMART" id="SM00422">
    <property type="entry name" value="HTH_MERR"/>
    <property type="match status" value="1"/>
</dbReference>
<dbReference type="PRINTS" id="PR00040">
    <property type="entry name" value="HTHMERR"/>
</dbReference>
<dbReference type="Gene3D" id="1.10.490.50">
    <property type="entry name" value="Antibiotic binding domain of TipA-like multidrug resistance regulators"/>
    <property type="match status" value="1"/>
</dbReference>
<protein>
    <submittedName>
        <fullName evidence="8">TipAS antibiotic-recognition domain-containing protein</fullName>
    </submittedName>
</protein>
<evidence type="ECO:0000256" key="3">
    <source>
        <dbReference type="ARBA" id="ARBA00023159"/>
    </source>
</evidence>
<evidence type="ECO:0000256" key="1">
    <source>
        <dbReference type="ARBA" id="ARBA00023015"/>
    </source>
</evidence>
<dbReference type="Gene3D" id="1.10.1660.10">
    <property type="match status" value="1"/>
</dbReference>
<evidence type="ECO:0000259" key="7">
    <source>
        <dbReference type="PROSITE" id="PS50937"/>
    </source>
</evidence>
<reference evidence="8 9" key="1">
    <citation type="submission" date="2023-07" db="EMBL/GenBank/DDBJ databases">
        <title>Novel species in genus Planococcus.</title>
        <authorList>
            <person name="Ning S."/>
        </authorList>
    </citation>
    <scope>NUCLEOTIDE SEQUENCE [LARGE SCALE GENOMIC DNA]</scope>
    <source>
        <strain evidence="8 9">N017</strain>
    </source>
</reference>
<dbReference type="RefSeq" id="WP_300990223.1">
    <property type="nucleotide sequence ID" value="NZ_CP129235.1"/>
</dbReference>
<name>A0ABT8NB22_9BACL</name>
<evidence type="ECO:0000313" key="8">
    <source>
        <dbReference type="EMBL" id="MDN7244867.1"/>
    </source>
</evidence>
<dbReference type="PROSITE" id="PS50937">
    <property type="entry name" value="HTH_MERR_2"/>
    <property type="match status" value="1"/>
</dbReference>
<dbReference type="SUPFAM" id="SSF89082">
    <property type="entry name" value="Antibiotic binding domain of TipA-like multidrug resistance regulators"/>
    <property type="match status" value="1"/>
</dbReference>
<dbReference type="Pfam" id="PF07739">
    <property type="entry name" value="TipAS"/>
    <property type="match status" value="1"/>
</dbReference>
<sequence length="301" mass="34309">MYKVQEVAKIAGVSVRTLHHYDSVGLLKPSNIGSNRYRYYNDEDLKLLQHILFFKELGFSLKKIQEIVAEGFDSKFALVQHIELLGKKKRRIEKLIENAERTRLEIEDGEELSDEDRFAAFSIKKSDDDIKKYKAAVSEEPKSSAEQADLSEHSLAPDLKPAEDTASVEEMVPAEETNPAEESEAAPQLDLIEETVVHEEPKQEKEKENLEEINREGNRIYKAVASLMNHSPASPNVQVEMKAYYNLLDRFYDCTPKMFRSLADLYASDSRFANNIDQHGKGLSTYLKEAMYIYAAAHQNA</sequence>
<evidence type="ECO:0000256" key="5">
    <source>
        <dbReference type="SAM" id="Coils"/>
    </source>
</evidence>
<feature type="domain" description="HTH merR-type" evidence="7">
    <location>
        <begin position="1"/>
        <end position="70"/>
    </location>
</feature>
<dbReference type="EMBL" id="JAUJWU010000001">
    <property type="protein sequence ID" value="MDN7244867.1"/>
    <property type="molecule type" value="Genomic_DNA"/>
</dbReference>
<dbReference type="InterPro" id="IPR036244">
    <property type="entry name" value="TipA-like_antibiotic-bd"/>
</dbReference>
<organism evidence="8 9">
    <name type="scientific">Planococcus shenhongbingii</name>
    <dbReference type="NCBI Taxonomy" id="3058398"/>
    <lineage>
        <taxon>Bacteria</taxon>
        <taxon>Bacillati</taxon>
        <taxon>Bacillota</taxon>
        <taxon>Bacilli</taxon>
        <taxon>Bacillales</taxon>
        <taxon>Caryophanaceae</taxon>
        <taxon>Planococcus</taxon>
    </lineage>
</organism>